<evidence type="ECO:0000256" key="10">
    <source>
        <dbReference type="HAMAP-Rule" id="MF_00306"/>
    </source>
</evidence>
<evidence type="ECO:0000256" key="7">
    <source>
        <dbReference type="ARBA" id="ARBA00023135"/>
    </source>
</evidence>
<dbReference type="RefSeq" id="WP_285274494.1">
    <property type="nucleotide sequence ID" value="NZ_JASNVW010000009.1"/>
</dbReference>
<evidence type="ECO:0000256" key="6">
    <source>
        <dbReference type="ARBA" id="ARBA00023134"/>
    </source>
</evidence>
<evidence type="ECO:0000256" key="8">
    <source>
        <dbReference type="ARBA" id="ARBA00023274"/>
    </source>
</evidence>
<feature type="domain" description="SRP54-type proteins GTP-binding" evidence="12">
    <location>
        <begin position="99"/>
        <end position="296"/>
    </location>
</feature>
<dbReference type="HAMAP" id="MF_00306">
    <property type="entry name" value="SRP54"/>
    <property type="match status" value="1"/>
</dbReference>
<dbReference type="SUPFAM" id="SSF47446">
    <property type="entry name" value="Signal peptide-binding domain"/>
    <property type="match status" value="1"/>
</dbReference>
<evidence type="ECO:0000313" key="15">
    <source>
        <dbReference type="Proteomes" id="UP001529235"/>
    </source>
</evidence>
<dbReference type="GO" id="GO:0008312">
    <property type="term" value="F:7S RNA binding"/>
    <property type="evidence" value="ECO:0007669"/>
    <property type="project" value="UniProtKB-UniRule"/>
</dbReference>
<keyword evidence="4 10" id="KW-0378">Hydrolase</keyword>
<proteinExistence type="inferred from homology"/>
<keyword evidence="15" id="KW-1185">Reference proteome</keyword>
<evidence type="ECO:0000256" key="4">
    <source>
        <dbReference type="ARBA" id="ARBA00022801"/>
    </source>
</evidence>
<dbReference type="InterPro" id="IPR036891">
    <property type="entry name" value="Signal_recog_part_SRP54_M_sf"/>
</dbReference>
<dbReference type="Gene3D" id="1.20.120.140">
    <property type="entry name" value="Signal recognition particle SRP54, nucleotide-binding domain"/>
    <property type="match status" value="1"/>
</dbReference>
<evidence type="ECO:0000313" key="14">
    <source>
        <dbReference type="EMBL" id="MDK6029507.1"/>
    </source>
</evidence>
<organism evidence="14 15">
    <name type="scientific">Ignisphaera cupida</name>
    <dbReference type="NCBI Taxonomy" id="3050454"/>
    <lineage>
        <taxon>Archaea</taxon>
        <taxon>Thermoproteota</taxon>
        <taxon>Thermoprotei</taxon>
        <taxon>Desulfurococcales</taxon>
        <taxon>Desulfurococcaceae</taxon>
        <taxon>Ignisphaera</taxon>
    </lineage>
</organism>
<evidence type="ECO:0000259" key="13">
    <source>
        <dbReference type="SMART" id="SM00963"/>
    </source>
</evidence>
<keyword evidence="7 10" id="KW-0733">Signal recognition particle</keyword>
<dbReference type="SUPFAM" id="SSF47364">
    <property type="entry name" value="Domain of the SRP/SRP receptor G-proteins"/>
    <property type="match status" value="1"/>
</dbReference>
<protein>
    <recommendedName>
        <fullName evidence="10">Signal recognition particle 54 kDa protein</fullName>
        <shortName evidence="10">SRP54</shortName>
        <ecNumber evidence="10">3.6.5.4</ecNumber>
    </recommendedName>
</protein>
<dbReference type="SUPFAM" id="SSF52540">
    <property type="entry name" value="P-loop containing nucleoside triphosphate hydrolases"/>
    <property type="match status" value="1"/>
</dbReference>
<keyword evidence="6 10" id="KW-0342">GTP-binding</keyword>
<dbReference type="SMART" id="SM00382">
    <property type="entry name" value="AAA"/>
    <property type="match status" value="1"/>
</dbReference>
<dbReference type="AlphaFoldDB" id="A0ABD4Z9B0"/>
<dbReference type="GO" id="GO:0005525">
    <property type="term" value="F:GTP binding"/>
    <property type="evidence" value="ECO:0007669"/>
    <property type="project" value="UniProtKB-UniRule"/>
</dbReference>
<dbReference type="InterPro" id="IPR013822">
    <property type="entry name" value="Signal_recog_particl_SRP54_hlx"/>
</dbReference>
<dbReference type="EC" id="3.6.5.4" evidence="10"/>
<dbReference type="GO" id="GO:0003924">
    <property type="term" value="F:GTPase activity"/>
    <property type="evidence" value="ECO:0007669"/>
    <property type="project" value="UniProtKB-UniRule"/>
</dbReference>
<evidence type="ECO:0000256" key="9">
    <source>
        <dbReference type="ARBA" id="ARBA00064051"/>
    </source>
</evidence>
<feature type="binding site" evidence="10">
    <location>
        <begin position="248"/>
        <end position="251"/>
    </location>
    <ligand>
        <name>GTP</name>
        <dbReference type="ChEBI" id="CHEBI:37565"/>
    </ligand>
</feature>
<feature type="domain" description="AAA+ ATPase" evidence="11">
    <location>
        <begin position="98"/>
        <end position="295"/>
    </location>
</feature>
<comment type="domain">
    <text evidence="10">Composed of three domains: the N-terminal N domain, which is responsible for interactions with the ribosome, the central G domain, which binds GTP, and the C-terminal M domain, which binds the RNA and the signal sequence of the RNC.</text>
</comment>
<dbReference type="Proteomes" id="UP001529235">
    <property type="component" value="Unassembled WGS sequence"/>
</dbReference>
<reference evidence="14 15" key="1">
    <citation type="submission" date="2023-05" db="EMBL/GenBank/DDBJ databases">
        <title>A new hyperthermophilic archaea 'Ignisphaera cupida' sp. nov. and description of the family 'Ignisphaeraceae' fam. nov.</title>
        <authorList>
            <person name="Podosokorskaya O.A."/>
            <person name="Elcheninov A.G."/>
            <person name="Klukina A."/>
            <person name="Merkel A.Y."/>
        </authorList>
    </citation>
    <scope>NUCLEOTIDE SEQUENCE [LARGE SCALE GENOMIC DNA]</scope>
    <source>
        <strain evidence="14 15">4213-co</strain>
    </source>
</reference>
<comment type="subunit">
    <text evidence="9 10">Part of the signal recognition particle protein translocation system, which is composed of SRP and FtsY. Archaeal SRP consists of a 7S RNA molecule of 300 nucleotides and two protein subunits: SRP54 and SRP19.</text>
</comment>
<feature type="domain" description="Signal recognition particle SRP54 helical bundle" evidence="13">
    <location>
        <begin position="1"/>
        <end position="85"/>
    </location>
</feature>
<dbReference type="Pfam" id="PF00448">
    <property type="entry name" value="SRP54"/>
    <property type="match status" value="1"/>
</dbReference>
<dbReference type="PANTHER" id="PTHR11564:SF5">
    <property type="entry name" value="SIGNAL RECOGNITION PARTICLE SUBUNIT SRP54"/>
    <property type="match status" value="1"/>
</dbReference>
<gene>
    <name evidence="10" type="primary">srp54</name>
    <name evidence="14" type="ORF">QPL79_09035</name>
</gene>
<name>A0ABD4Z9B0_9CREN</name>
<dbReference type="Gene3D" id="1.10.260.30">
    <property type="entry name" value="Signal recognition particle, SRP54 subunit, M-domain"/>
    <property type="match status" value="1"/>
</dbReference>
<dbReference type="InterPro" id="IPR027417">
    <property type="entry name" value="P-loop_NTPase"/>
</dbReference>
<evidence type="ECO:0000256" key="2">
    <source>
        <dbReference type="ARBA" id="ARBA00022490"/>
    </source>
</evidence>
<dbReference type="Pfam" id="PF02881">
    <property type="entry name" value="SRP54_N"/>
    <property type="match status" value="1"/>
</dbReference>
<evidence type="ECO:0000256" key="3">
    <source>
        <dbReference type="ARBA" id="ARBA00022741"/>
    </source>
</evidence>
<evidence type="ECO:0000256" key="5">
    <source>
        <dbReference type="ARBA" id="ARBA00022884"/>
    </source>
</evidence>
<keyword evidence="2 10" id="KW-0963">Cytoplasm</keyword>
<dbReference type="Gene3D" id="3.40.50.300">
    <property type="entry name" value="P-loop containing nucleotide triphosphate hydrolases"/>
    <property type="match status" value="1"/>
</dbReference>
<dbReference type="InterPro" id="IPR042101">
    <property type="entry name" value="SRP54_N_sf"/>
</dbReference>
<dbReference type="PANTHER" id="PTHR11564">
    <property type="entry name" value="SIGNAL RECOGNITION PARTICLE 54K PROTEIN SRP54"/>
    <property type="match status" value="1"/>
</dbReference>
<comment type="function">
    <text evidence="10">Involved in targeting and insertion of nascent membrane proteins into the cytoplasmic membrane. Binds to the hydrophobic signal sequence of the ribosome-nascent chain (RNC) as it emerges from the ribosomes. The SRP-RNC complex is then targeted to the cytoplasmic membrane where it interacts with the SRP receptor FtsY.</text>
</comment>
<feature type="binding site" evidence="10">
    <location>
        <begin position="106"/>
        <end position="113"/>
    </location>
    <ligand>
        <name>GTP</name>
        <dbReference type="ChEBI" id="CHEBI:37565"/>
    </ligand>
</feature>
<dbReference type="InterPro" id="IPR036225">
    <property type="entry name" value="SRP/SRP_N"/>
</dbReference>
<dbReference type="GO" id="GO:0006612">
    <property type="term" value="P:protein targeting to membrane"/>
    <property type="evidence" value="ECO:0007669"/>
    <property type="project" value="UniProtKB-UniRule"/>
</dbReference>
<dbReference type="EMBL" id="JASNVW010000009">
    <property type="protein sequence ID" value="MDK6029507.1"/>
    <property type="molecule type" value="Genomic_DNA"/>
</dbReference>
<sequence>MSTVLDSLKKLVVDFLRGKDPYEVAVENFIKELQKTLLRADVNVKLVLQLTNSIRERALKEKPPPLVSRNEWFIKIVYDELSNLFGGDVKPQVFPQKTPYIIMLVGVQGSGKTTTAAKIAYFYKRYGYRPCLVCADTYRPAAYDQLSQLSKQIDVPFCGEQKSTDAVNIAKKCTEWCINQNSNIVIIDTAGRHGYGEEEALLKEMQEIAKSVNPDEIMMILDASMGQKAYELALRFHSATPIGSITITKLDGTAKGGGALSAVAATKAIIKFIGVGEKIPEIEVFEPRRFVGRLLGLGDISTLIEKLKSIEHSEEVEKRFAKALSTGKITLADIYLQLQTMRKLGPLAKIVQLIPGLSMMPIDDKQMKITEEKMRKWLAIIDSMTYEELRNPSIIDKNRMVKIAIGSGTTIEDVKELLKYYELVNTMIKNIKRRKTLFKKFGIDLAKISQEQ</sequence>
<keyword evidence="3 10" id="KW-0547">Nucleotide-binding</keyword>
<dbReference type="InterPro" id="IPR022941">
    <property type="entry name" value="SRP54"/>
</dbReference>
<dbReference type="SMART" id="SM00963">
    <property type="entry name" value="SRP54_N"/>
    <property type="match status" value="1"/>
</dbReference>
<keyword evidence="5 10" id="KW-0694">RNA-binding</keyword>
<dbReference type="Pfam" id="PF02978">
    <property type="entry name" value="SRP_SPB"/>
    <property type="match status" value="1"/>
</dbReference>
<comment type="caution">
    <text evidence="14">The sequence shown here is derived from an EMBL/GenBank/DDBJ whole genome shotgun (WGS) entry which is preliminary data.</text>
</comment>
<dbReference type="GO" id="GO:0048500">
    <property type="term" value="C:signal recognition particle"/>
    <property type="evidence" value="ECO:0007669"/>
    <property type="project" value="UniProtKB-UniRule"/>
</dbReference>
<dbReference type="FunFam" id="3.40.50.300:FF:000022">
    <property type="entry name" value="Signal recognition particle 54 kDa subunit"/>
    <property type="match status" value="1"/>
</dbReference>
<dbReference type="CDD" id="cd17875">
    <property type="entry name" value="SRP54_G"/>
    <property type="match status" value="1"/>
</dbReference>
<feature type="binding site" evidence="10">
    <location>
        <begin position="188"/>
        <end position="192"/>
    </location>
    <ligand>
        <name>GTP</name>
        <dbReference type="ChEBI" id="CHEBI:37565"/>
    </ligand>
</feature>
<dbReference type="InterPro" id="IPR003593">
    <property type="entry name" value="AAA+_ATPase"/>
</dbReference>
<comment type="similarity">
    <text evidence="1 10">Belongs to the GTP-binding SRP family. SRP54 subfamily.</text>
</comment>
<dbReference type="InterPro" id="IPR000897">
    <property type="entry name" value="SRP54_GTPase_dom"/>
</dbReference>
<evidence type="ECO:0000259" key="12">
    <source>
        <dbReference type="SMART" id="SM00962"/>
    </source>
</evidence>
<accession>A0ABD4Z9B0</accession>
<evidence type="ECO:0000256" key="1">
    <source>
        <dbReference type="ARBA" id="ARBA00005450"/>
    </source>
</evidence>
<dbReference type="InterPro" id="IPR004125">
    <property type="entry name" value="Signal_recog_particle_SRP54_M"/>
</dbReference>
<comment type="catalytic activity">
    <reaction evidence="10">
        <text>GTP + H2O = GDP + phosphate + H(+)</text>
        <dbReference type="Rhea" id="RHEA:19669"/>
        <dbReference type="ChEBI" id="CHEBI:15377"/>
        <dbReference type="ChEBI" id="CHEBI:15378"/>
        <dbReference type="ChEBI" id="CHEBI:37565"/>
        <dbReference type="ChEBI" id="CHEBI:43474"/>
        <dbReference type="ChEBI" id="CHEBI:58189"/>
        <dbReference type="EC" id="3.6.5.4"/>
    </reaction>
</comment>
<evidence type="ECO:0000259" key="11">
    <source>
        <dbReference type="SMART" id="SM00382"/>
    </source>
</evidence>
<comment type="subcellular location">
    <subcellularLocation>
        <location evidence="10">Cytoplasm</location>
    </subcellularLocation>
    <text evidence="10">The SRP-RNC complex is targeted to the cytoplasmic membrane.</text>
</comment>
<dbReference type="SMART" id="SM00962">
    <property type="entry name" value="SRP54"/>
    <property type="match status" value="1"/>
</dbReference>
<keyword evidence="8 10" id="KW-0687">Ribonucleoprotein</keyword>